<sequence>MIHVRINESQGYSVIFATTKDNLTITLRTWRPSLGGTKIVRLKTYSLMYHYNVKVVRIHKTMLR</sequence>
<evidence type="ECO:0000313" key="1">
    <source>
        <dbReference type="EMBL" id="JAD30811.1"/>
    </source>
</evidence>
<protein>
    <submittedName>
        <fullName evidence="1">Uncharacterized protein</fullName>
    </submittedName>
</protein>
<name>A0A0A8YW31_ARUDO</name>
<reference evidence="1" key="2">
    <citation type="journal article" date="2015" name="Data Brief">
        <title>Shoot transcriptome of the giant reed, Arundo donax.</title>
        <authorList>
            <person name="Barrero R.A."/>
            <person name="Guerrero F.D."/>
            <person name="Moolhuijzen P."/>
            <person name="Goolsby J.A."/>
            <person name="Tidwell J."/>
            <person name="Bellgard S.E."/>
            <person name="Bellgard M.I."/>
        </authorList>
    </citation>
    <scope>NUCLEOTIDE SEQUENCE</scope>
    <source>
        <tissue evidence="1">Shoot tissue taken approximately 20 cm above the soil surface</tissue>
    </source>
</reference>
<reference evidence="1" key="1">
    <citation type="submission" date="2014-09" db="EMBL/GenBank/DDBJ databases">
        <authorList>
            <person name="Magalhaes I.L.F."/>
            <person name="Oliveira U."/>
            <person name="Santos F.R."/>
            <person name="Vidigal T.H.D.A."/>
            <person name="Brescovit A.D."/>
            <person name="Santos A.J."/>
        </authorList>
    </citation>
    <scope>NUCLEOTIDE SEQUENCE</scope>
    <source>
        <tissue evidence="1">Shoot tissue taken approximately 20 cm above the soil surface</tissue>
    </source>
</reference>
<dbReference type="AlphaFoldDB" id="A0A0A8YW31"/>
<organism evidence="1">
    <name type="scientific">Arundo donax</name>
    <name type="common">Giant reed</name>
    <name type="synonym">Donax arundinaceus</name>
    <dbReference type="NCBI Taxonomy" id="35708"/>
    <lineage>
        <taxon>Eukaryota</taxon>
        <taxon>Viridiplantae</taxon>
        <taxon>Streptophyta</taxon>
        <taxon>Embryophyta</taxon>
        <taxon>Tracheophyta</taxon>
        <taxon>Spermatophyta</taxon>
        <taxon>Magnoliopsida</taxon>
        <taxon>Liliopsida</taxon>
        <taxon>Poales</taxon>
        <taxon>Poaceae</taxon>
        <taxon>PACMAD clade</taxon>
        <taxon>Arundinoideae</taxon>
        <taxon>Arundineae</taxon>
        <taxon>Arundo</taxon>
    </lineage>
</organism>
<proteinExistence type="predicted"/>
<accession>A0A0A8YW31</accession>
<dbReference type="EMBL" id="GBRH01267084">
    <property type="protein sequence ID" value="JAD30811.1"/>
    <property type="molecule type" value="Transcribed_RNA"/>
</dbReference>